<feature type="domain" description="FAD-binding FR-type" evidence="1">
    <location>
        <begin position="15"/>
        <end position="116"/>
    </location>
</feature>
<dbReference type="OrthoDB" id="3745257at2"/>
<dbReference type="PANTHER" id="PTHR30157:SF0">
    <property type="entry name" value="NADPH-DEPENDENT FERRIC-CHELATE REDUCTASE"/>
    <property type="match status" value="1"/>
</dbReference>
<accession>A0A4V6NDF4</accession>
<dbReference type="EMBL" id="SMFZ01000002">
    <property type="protein sequence ID" value="TCK22186.1"/>
    <property type="molecule type" value="Genomic_DNA"/>
</dbReference>
<dbReference type="AlphaFoldDB" id="A0A4V6NDF4"/>
<name>A0A4V6NDF4_PSEEN</name>
<comment type="caution">
    <text evidence="2">The sequence shown here is derived from an EMBL/GenBank/DDBJ whole genome shotgun (WGS) entry which is preliminary data.</text>
</comment>
<dbReference type="PANTHER" id="PTHR30157">
    <property type="entry name" value="FERRIC REDUCTASE, NADPH-DEPENDENT"/>
    <property type="match status" value="1"/>
</dbReference>
<dbReference type="Pfam" id="PF08021">
    <property type="entry name" value="FAD_binding_9"/>
    <property type="match status" value="1"/>
</dbReference>
<dbReference type="Gene3D" id="3.40.50.80">
    <property type="entry name" value="Nucleotide-binding domain of ferredoxin-NADP reductase (FNR) module"/>
    <property type="match status" value="1"/>
</dbReference>
<organism evidence="2 3">
    <name type="scientific">Pseudonocardia endophytica</name>
    <dbReference type="NCBI Taxonomy" id="401976"/>
    <lineage>
        <taxon>Bacteria</taxon>
        <taxon>Bacillati</taxon>
        <taxon>Actinomycetota</taxon>
        <taxon>Actinomycetes</taxon>
        <taxon>Pseudonocardiales</taxon>
        <taxon>Pseudonocardiaceae</taxon>
        <taxon>Pseudonocardia</taxon>
    </lineage>
</organism>
<dbReference type="RefSeq" id="WP_132430855.1">
    <property type="nucleotide sequence ID" value="NZ_SMFZ01000002.1"/>
</dbReference>
<dbReference type="InterPro" id="IPR017927">
    <property type="entry name" value="FAD-bd_FR_type"/>
</dbReference>
<evidence type="ECO:0000313" key="3">
    <source>
        <dbReference type="Proteomes" id="UP000295560"/>
    </source>
</evidence>
<reference evidence="2 3" key="1">
    <citation type="submission" date="2019-03" db="EMBL/GenBank/DDBJ databases">
        <title>Sequencing the genomes of 1000 actinobacteria strains.</title>
        <authorList>
            <person name="Klenk H.-P."/>
        </authorList>
    </citation>
    <scope>NUCLEOTIDE SEQUENCE [LARGE SCALE GENOMIC DNA]</scope>
    <source>
        <strain evidence="2 3">DSM 44969</strain>
    </source>
</reference>
<sequence>MAMLTELLADLATSTFLETARVTTTDRLSEHFVTVELQCPAFRSATWTPGAKLQLRPRRGTLGLRTYTPFDWDDERGTTRVLAFTHGAGPASDWFTDVRPGDDCELFGPRRSIDLRTEHERVLFVGDESSLGLACALRSIDATATHVVESVDPHELSAVLDGLDLSSAVVVPRADDHAPLRDAARRAAHDVGAPFDLVLTGDAAAVHTVRRDTRGWTPGPDRIKGKAYWAAGRTGLD</sequence>
<evidence type="ECO:0000259" key="1">
    <source>
        <dbReference type="PROSITE" id="PS51384"/>
    </source>
</evidence>
<dbReference type="SUPFAM" id="SSF63380">
    <property type="entry name" value="Riboflavin synthase domain-like"/>
    <property type="match status" value="1"/>
</dbReference>
<evidence type="ECO:0000313" key="2">
    <source>
        <dbReference type="EMBL" id="TCK22186.1"/>
    </source>
</evidence>
<dbReference type="InterPro" id="IPR039261">
    <property type="entry name" value="FNR_nucleotide-bd"/>
</dbReference>
<proteinExistence type="predicted"/>
<dbReference type="GO" id="GO:0016491">
    <property type="term" value="F:oxidoreductase activity"/>
    <property type="evidence" value="ECO:0007669"/>
    <property type="project" value="InterPro"/>
</dbReference>
<dbReference type="InterPro" id="IPR013113">
    <property type="entry name" value="SIP_FAD-bd"/>
</dbReference>
<keyword evidence="3" id="KW-1185">Reference proteome</keyword>
<gene>
    <name evidence="2" type="ORF">EV378_6186</name>
</gene>
<protein>
    <submittedName>
        <fullName evidence="2">NADPH-dependent ferric siderophore reductase</fullName>
    </submittedName>
</protein>
<dbReference type="Proteomes" id="UP000295560">
    <property type="component" value="Unassembled WGS sequence"/>
</dbReference>
<dbReference type="InterPro" id="IPR039374">
    <property type="entry name" value="SIP_fam"/>
</dbReference>
<dbReference type="Gene3D" id="2.40.30.10">
    <property type="entry name" value="Translation factors"/>
    <property type="match status" value="1"/>
</dbReference>
<dbReference type="PROSITE" id="PS51384">
    <property type="entry name" value="FAD_FR"/>
    <property type="match status" value="1"/>
</dbReference>
<dbReference type="InterPro" id="IPR017938">
    <property type="entry name" value="Riboflavin_synthase-like_b-brl"/>
</dbReference>